<gene>
    <name evidence="2" type="ORF">Rsub_12446</name>
</gene>
<dbReference type="InParanoid" id="A0A2V0PNP3"/>
<dbReference type="SUPFAM" id="SSF53474">
    <property type="entry name" value="alpha/beta-Hydrolases"/>
    <property type="match status" value="1"/>
</dbReference>
<dbReference type="InterPro" id="IPR029058">
    <property type="entry name" value="AB_hydrolase_fold"/>
</dbReference>
<name>A0A2V0PNP3_9CHLO</name>
<dbReference type="InterPro" id="IPR051044">
    <property type="entry name" value="MAG_DAG_Lipase"/>
</dbReference>
<evidence type="ECO:0000313" key="2">
    <source>
        <dbReference type="EMBL" id="GBF99733.1"/>
    </source>
</evidence>
<protein>
    <submittedName>
        <fullName evidence="2">Monoglyceride lipase</fullName>
    </submittedName>
</protein>
<dbReference type="STRING" id="307507.A0A2V0PNP3"/>
<dbReference type="FunCoup" id="A0A2V0PNP3">
    <property type="interactions" value="822"/>
</dbReference>
<proteinExistence type="predicted"/>
<feature type="domain" description="Serine aminopeptidase S33" evidence="1">
    <location>
        <begin position="90"/>
        <end position="316"/>
    </location>
</feature>
<evidence type="ECO:0000259" key="1">
    <source>
        <dbReference type="Pfam" id="PF12146"/>
    </source>
</evidence>
<evidence type="ECO:0000313" key="3">
    <source>
        <dbReference type="Proteomes" id="UP000247498"/>
    </source>
</evidence>
<dbReference type="Gene3D" id="3.40.50.1820">
    <property type="entry name" value="alpha/beta hydrolase"/>
    <property type="match status" value="1"/>
</dbReference>
<dbReference type="Pfam" id="PF12146">
    <property type="entry name" value="Hydrolase_4"/>
    <property type="match status" value="1"/>
</dbReference>
<organism evidence="2 3">
    <name type="scientific">Raphidocelis subcapitata</name>
    <dbReference type="NCBI Taxonomy" id="307507"/>
    <lineage>
        <taxon>Eukaryota</taxon>
        <taxon>Viridiplantae</taxon>
        <taxon>Chlorophyta</taxon>
        <taxon>core chlorophytes</taxon>
        <taxon>Chlorophyceae</taxon>
        <taxon>CS clade</taxon>
        <taxon>Sphaeropleales</taxon>
        <taxon>Selenastraceae</taxon>
        <taxon>Raphidocelis</taxon>
    </lineage>
</organism>
<keyword evidence="3" id="KW-1185">Reference proteome</keyword>
<dbReference type="PANTHER" id="PTHR11614">
    <property type="entry name" value="PHOSPHOLIPASE-RELATED"/>
    <property type="match status" value="1"/>
</dbReference>
<dbReference type="Proteomes" id="UP000247498">
    <property type="component" value="Unassembled WGS sequence"/>
</dbReference>
<accession>A0A2V0PNP3</accession>
<sequence length="336" mass="36726">MGNVLRTLRAVDALTPERRRELLDARHDAPREFLGARGSTGSFVNAQGNEIASYFWPAKKPKGMILIVHGQGAYLVFEYCANAGVGKPKRYRGSWIAAMNEAGYSVAGIDNQGTGRSGGLYGYVHDFTHFVDDLLMLAAQITGPAAPPGFGEGLPLYGLGCSLGGCIVLQASMRRPLLFQGLVLLAPMLSLERVKNAGANRLLVPLSHLLSTVIPAWPVVATPKNHKFPELQEDWDSDPVCYHYPARVRIGCQLLNACDWLAPRMCRVTTPLLVFHSENDTMTDPDGSKALVSLAKTEDKALRLVNSFWHVLTKETGNEALLSEALSWMDSRLPGR</sequence>
<dbReference type="InterPro" id="IPR022742">
    <property type="entry name" value="Hydrolase_4"/>
</dbReference>
<comment type="caution">
    <text evidence="2">The sequence shown here is derived from an EMBL/GenBank/DDBJ whole genome shotgun (WGS) entry which is preliminary data.</text>
</comment>
<reference evidence="2 3" key="1">
    <citation type="journal article" date="2018" name="Sci. Rep.">
        <title>Raphidocelis subcapitata (=Pseudokirchneriella subcapitata) provides an insight into genome evolution and environmental adaptations in the Sphaeropleales.</title>
        <authorList>
            <person name="Suzuki S."/>
            <person name="Yamaguchi H."/>
            <person name="Nakajima N."/>
            <person name="Kawachi M."/>
        </authorList>
    </citation>
    <scope>NUCLEOTIDE SEQUENCE [LARGE SCALE GENOMIC DNA]</scope>
    <source>
        <strain evidence="2 3">NIES-35</strain>
    </source>
</reference>
<dbReference type="OrthoDB" id="2498029at2759"/>
<dbReference type="AlphaFoldDB" id="A0A2V0PNP3"/>
<dbReference type="EMBL" id="BDRX01000170">
    <property type="protein sequence ID" value="GBF99733.1"/>
    <property type="molecule type" value="Genomic_DNA"/>
</dbReference>